<dbReference type="Proteomes" id="UP000315235">
    <property type="component" value="Unassembled WGS sequence"/>
</dbReference>
<evidence type="ECO:0000256" key="1">
    <source>
        <dbReference type="ARBA" id="ARBA00003280"/>
    </source>
</evidence>
<evidence type="ECO:0000256" key="17">
    <source>
        <dbReference type="SAM" id="MobiDB-lite"/>
    </source>
</evidence>
<dbReference type="Pfam" id="PF03280">
    <property type="entry name" value="Lipase_chap"/>
    <property type="match status" value="1"/>
</dbReference>
<dbReference type="RefSeq" id="WP_143488234.1">
    <property type="nucleotide sequence ID" value="NZ_VJOY01000006.1"/>
</dbReference>
<sequence>MKKLLLLLPLVFGISLVVPLNLPSADAPNLARRAPPSIQKTPAPEASTPPRGEPVAASTPAKTATSALPRSFDGTEVDGHFRVDAAGNLVIGEEIRHLFDYFLSTLGEEPLARSLTRLRAYIAAQLGAPARDQALALLNQYLDYKRELVRLEQDWPQRPDLDTLRQRETAVHALRARLFSAETHQAFFADEEAYNGFTLERLAIRQAPGLDDAAKAAAIDRLRDALPENLRDVVLTQLHSELQAETDRLRAEGASAESVRQARLQIVGAEATQRLESLDHQRAAWQGRLQQYQQEKRAIQTTRGLSEADKQAAIQRLAEERFDTRERLRLDAAEELAEARAAARKP</sequence>
<evidence type="ECO:0000256" key="16">
    <source>
        <dbReference type="HAMAP-Rule" id="MF_00790"/>
    </source>
</evidence>
<dbReference type="OrthoDB" id="7025807at2"/>
<evidence type="ECO:0000256" key="8">
    <source>
        <dbReference type="ARBA" id="ARBA00022963"/>
    </source>
</evidence>
<reference evidence="18 19" key="1">
    <citation type="submission" date="2019-07" db="EMBL/GenBank/DDBJ databases">
        <title>Pseudomonas mangiferae sp. nov., isolated from bark of mango tree in Thailand.</title>
        <authorList>
            <person name="Srisuk N."/>
            <person name="Anurat P."/>
        </authorList>
    </citation>
    <scope>NUCLEOTIDE SEQUENCE [LARGE SCALE GENOMIC DNA]</scope>
    <source>
        <strain evidence="18 19">DMKU_BBB3-04</strain>
    </source>
</reference>
<comment type="caution">
    <text evidence="18">The sequence shown here is derived from an EMBL/GenBank/DDBJ whole genome shotgun (WGS) entry which is preliminary data.</text>
</comment>
<evidence type="ECO:0000256" key="13">
    <source>
        <dbReference type="ARBA" id="ARBA00030948"/>
    </source>
</evidence>
<comment type="function">
    <text evidence="1 16">May be involved in the folding of the extracellular lipase during its passage through the periplasm.</text>
</comment>
<comment type="subcellular location">
    <subcellularLocation>
        <location evidence="2">Cell inner membrane</location>
        <topology evidence="2">Single-pass membrane protein</topology>
        <orientation evidence="2">Periplasmic side</orientation>
    </subcellularLocation>
</comment>
<evidence type="ECO:0000313" key="18">
    <source>
        <dbReference type="EMBL" id="TRX74932.1"/>
    </source>
</evidence>
<evidence type="ECO:0000256" key="7">
    <source>
        <dbReference type="ARBA" id="ARBA00022692"/>
    </source>
</evidence>
<dbReference type="EMBL" id="VJOY01000006">
    <property type="protein sequence ID" value="TRX74932.1"/>
    <property type="molecule type" value="Genomic_DNA"/>
</dbReference>
<keyword evidence="9 16" id="KW-1133">Transmembrane helix</keyword>
<evidence type="ECO:0000256" key="5">
    <source>
        <dbReference type="ARBA" id="ARBA00022475"/>
    </source>
</evidence>
<dbReference type="GO" id="GO:0006457">
    <property type="term" value="P:protein folding"/>
    <property type="evidence" value="ECO:0007669"/>
    <property type="project" value="UniProtKB-UniRule"/>
</dbReference>
<evidence type="ECO:0000256" key="10">
    <source>
        <dbReference type="ARBA" id="ARBA00023098"/>
    </source>
</evidence>
<protein>
    <recommendedName>
        <fullName evidence="4 16">Lipase chaperone</fullName>
    </recommendedName>
    <alternativeName>
        <fullName evidence="16">Lipase activator protein</fullName>
    </alternativeName>
    <alternativeName>
        <fullName evidence="15 16">Lipase foldase</fullName>
    </alternativeName>
    <alternativeName>
        <fullName evidence="13 16">Lipase helper protein</fullName>
    </alternativeName>
    <alternativeName>
        <fullName evidence="14 16">Lipase modulator</fullName>
    </alternativeName>
</protein>
<evidence type="ECO:0000256" key="3">
    <source>
        <dbReference type="ARBA" id="ARBA00010358"/>
    </source>
</evidence>
<dbReference type="HAMAP" id="MF_00790">
    <property type="entry name" value="Lipase_chap"/>
    <property type="match status" value="1"/>
</dbReference>
<keyword evidence="8 16" id="KW-0442">Lipid degradation</keyword>
<keyword evidence="7 16" id="KW-0812">Transmembrane</keyword>
<keyword evidence="10 16" id="KW-0443">Lipid metabolism</keyword>
<evidence type="ECO:0000313" key="19">
    <source>
        <dbReference type="Proteomes" id="UP000315235"/>
    </source>
</evidence>
<feature type="region of interest" description="Disordered" evidence="17">
    <location>
        <begin position="31"/>
        <end position="69"/>
    </location>
</feature>
<comment type="similarity">
    <text evidence="3 16">Belongs to the lipase chaperone family.</text>
</comment>
<dbReference type="GO" id="GO:0005886">
    <property type="term" value="C:plasma membrane"/>
    <property type="evidence" value="ECO:0007669"/>
    <property type="project" value="UniProtKB-SubCell"/>
</dbReference>
<dbReference type="SUPFAM" id="SSF158855">
    <property type="entry name" value="Lipase chaperone-like"/>
    <property type="match status" value="1"/>
</dbReference>
<evidence type="ECO:0000256" key="11">
    <source>
        <dbReference type="ARBA" id="ARBA00023136"/>
    </source>
</evidence>
<proteinExistence type="inferred from homology"/>
<dbReference type="InterPro" id="IPR004961">
    <property type="entry name" value="Lipase_chaperone"/>
</dbReference>
<gene>
    <name evidence="16" type="primary">lifO</name>
    <name evidence="18" type="ORF">FM069_10415</name>
</gene>
<evidence type="ECO:0000256" key="14">
    <source>
        <dbReference type="ARBA" id="ARBA00031542"/>
    </source>
</evidence>
<keyword evidence="11 16" id="KW-0472">Membrane</keyword>
<dbReference type="GO" id="GO:0051082">
    <property type="term" value="F:unfolded protein binding"/>
    <property type="evidence" value="ECO:0007669"/>
    <property type="project" value="UniProtKB-UniRule"/>
</dbReference>
<evidence type="ECO:0000256" key="6">
    <source>
        <dbReference type="ARBA" id="ARBA00022519"/>
    </source>
</evidence>
<evidence type="ECO:0000256" key="4">
    <source>
        <dbReference type="ARBA" id="ARBA00019692"/>
    </source>
</evidence>
<dbReference type="AlphaFoldDB" id="A0A553GZJ4"/>
<evidence type="ECO:0000256" key="9">
    <source>
        <dbReference type="ARBA" id="ARBA00022989"/>
    </source>
</evidence>
<keyword evidence="6 16" id="KW-0997">Cell inner membrane</keyword>
<keyword evidence="12 16" id="KW-0143">Chaperone</keyword>
<name>A0A553GZJ4_9PSED</name>
<keyword evidence="5 16" id="KW-1003">Cell membrane</keyword>
<feature type="compositionally biased region" description="Low complexity" evidence="17">
    <location>
        <begin position="56"/>
        <end position="67"/>
    </location>
</feature>
<dbReference type="NCBIfam" id="NF002334">
    <property type="entry name" value="PRK01294.1-2"/>
    <property type="match status" value="1"/>
</dbReference>
<dbReference type="GO" id="GO:0016042">
    <property type="term" value="P:lipid catabolic process"/>
    <property type="evidence" value="ECO:0007669"/>
    <property type="project" value="UniProtKB-UniRule"/>
</dbReference>
<evidence type="ECO:0000256" key="2">
    <source>
        <dbReference type="ARBA" id="ARBA00004383"/>
    </source>
</evidence>
<evidence type="ECO:0000256" key="15">
    <source>
        <dbReference type="ARBA" id="ARBA00033028"/>
    </source>
</evidence>
<accession>A0A553GZJ4</accession>
<keyword evidence="19" id="KW-1185">Reference proteome</keyword>
<evidence type="ECO:0000256" key="12">
    <source>
        <dbReference type="ARBA" id="ARBA00023186"/>
    </source>
</evidence>
<organism evidence="18 19">
    <name type="scientific">Pseudomonas mangiferae</name>
    <dbReference type="NCBI Taxonomy" id="2593654"/>
    <lineage>
        <taxon>Bacteria</taxon>
        <taxon>Pseudomonadati</taxon>
        <taxon>Pseudomonadota</taxon>
        <taxon>Gammaproteobacteria</taxon>
        <taxon>Pseudomonadales</taxon>
        <taxon>Pseudomonadaceae</taxon>
        <taxon>Pseudomonas</taxon>
    </lineage>
</organism>